<feature type="chain" id="PRO_5028872743" evidence="2">
    <location>
        <begin position="22"/>
        <end position="252"/>
    </location>
</feature>
<dbReference type="Proteomes" id="UP000492821">
    <property type="component" value="Unassembled WGS sequence"/>
</dbReference>
<sequence>MPSPWLIGALLLLGVCHQANAVKCIGSLLHEEECAKCYIQTADNDNSARRGCIRHDEILLQTWYSQTEDTCEAHFDIDNSRGDGRTHYSRVRRTKVCSSMDYCNARCGVVKPLKCLTNFELFWTPTNELGTTHVWMRKFVEPYVKHDCTSCVRFEGFFPEFTDGQRVKVAKDKVYYSCLTDEDAETGAVMSYFGKQLPLHQCNTMTLNGFPVSYYWCLNKDLCNAWCGAASIPMMHLVLGVVCALGFVVMRR</sequence>
<reference evidence="4" key="2">
    <citation type="submission" date="2020-10" db="UniProtKB">
        <authorList>
            <consortium name="WormBaseParasite"/>
        </authorList>
    </citation>
    <scope>IDENTIFICATION</scope>
</reference>
<name>A0A7E4VF37_PANRE</name>
<proteinExistence type="predicted"/>
<protein>
    <submittedName>
        <fullName evidence="4">Conserved plasma membrane protein</fullName>
    </submittedName>
</protein>
<organism evidence="3 4">
    <name type="scientific">Panagrellus redivivus</name>
    <name type="common">Microworm</name>
    <dbReference type="NCBI Taxonomy" id="6233"/>
    <lineage>
        <taxon>Eukaryota</taxon>
        <taxon>Metazoa</taxon>
        <taxon>Ecdysozoa</taxon>
        <taxon>Nematoda</taxon>
        <taxon>Chromadorea</taxon>
        <taxon>Rhabditida</taxon>
        <taxon>Tylenchina</taxon>
        <taxon>Panagrolaimomorpha</taxon>
        <taxon>Panagrolaimoidea</taxon>
        <taxon>Panagrolaimidae</taxon>
        <taxon>Panagrellus</taxon>
    </lineage>
</organism>
<dbReference type="AlphaFoldDB" id="A0A7E4VF37"/>
<evidence type="ECO:0000313" key="3">
    <source>
        <dbReference type="Proteomes" id="UP000492821"/>
    </source>
</evidence>
<accession>A0A7E4VF37</accession>
<keyword evidence="1" id="KW-1133">Transmembrane helix</keyword>
<evidence type="ECO:0000313" key="4">
    <source>
        <dbReference type="WBParaSite" id="Pan_g20140.t1"/>
    </source>
</evidence>
<feature type="signal peptide" evidence="2">
    <location>
        <begin position="1"/>
        <end position="21"/>
    </location>
</feature>
<evidence type="ECO:0000256" key="1">
    <source>
        <dbReference type="SAM" id="Phobius"/>
    </source>
</evidence>
<evidence type="ECO:0000256" key="2">
    <source>
        <dbReference type="SAM" id="SignalP"/>
    </source>
</evidence>
<keyword evidence="2" id="KW-0732">Signal</keyword>
<keyword evidence="1" id="KW-0472">Membrane</keyword>
<keyword evidence="1" id="KW-0812">Transmembrane</keyword>
<dbReference type="WBParaSite" id="Pan_g20140.t1">
    <property type="protein sequence ID" value="Pan_g20140.t1"/>
    <property type="gene ID" value="Pan_g20140"/>
</dbReference>
<feature type="transmembrane region" description="Helical" evidence="1">
    <location>
        <begin position="230"/>
        <end position="250"/>
    </location>
</feature>
<keyword evidence="3" id="KW-1185">Reference proteome</keyword>
<reference evidence="3" key="1">
    <citation type="journal article" date="2013" name="Genetics">
        <title>The draft genome and transcriptome of Panagrellus redivivus are shaped by the harsh demands of a free-living lifestyle.</title>
        <authorList>
            <person name="Srinivasan J."/>
            <person name="Dillman A.R."/>
            <person name="Macchietto M.G."/>
            <person name="Heikkinen L."/>
            <person name="Lakso M."/>
            <person name="Fracchia K.M."/>
            <person name="Antoshechkin I."/>
            <person name="Mortazavi A."/>
            <person name="Wong G."/>
            <person name="Sternberg P.W."/>
        </authorList>
    </citation>
    <scope>NUCLEOTIDE SEQUENCE [LARGE SCALE GENOMIC DNA]</scope>
    <source>
        <strain evidence="3">MT8872</strain>
    </source>
</reference>